<protein>
    <submittedName>
        <fullName evidence="2">Uncharacterized protein</fullName>
    </submittedName>
</protein>
<feature type="compositionally biased region" description="Low complexity" evidence="1">
    <location>
        <begin position="30"/>
        <end position="48"/>
    </location>
</feature>
<keyword evidence="3" id="KW-1185">Reference proteome</keyword>
<accession>A0A5B7F451</accession>
<evidence type="ECO:0000313" key="2">
    <source>
        <dbReference type="EMBL" id="MPC41332.1"/>
    </source>
</evidence>
<reference evidence="2 3" key="1">
    <citation type="submission" date="2019-05" db="EMBL/GenBank/DDBJ databases">
        <title>Another draft genome of Portunus trituberculatus and its Hox gene families provides insights of decapod evolution.</title>
        <authorList>
            <person name="Jeong J.-H."/>
            <person name="Song I."/>
            <person name="Kim S."/>
            <person name="Choi T."/>
            <person name="Kim D."/>
            <person name="Ryu S."/>
            <person name="Kim W."/>
        </authorList>
    </citation>
    <scope>NUCLEOTIDE SEQUENCE [LARGE SCALE GENOMIC DNA]</scope>
    <source>
        <tissue evidence="2">Muscle</tissue>
    </source>
</reference>
<comment type="caution">
    <text evidence="2">The sequence shown here is derived from an EMBL/GenBank/DDBJ whole genome shotgun (WGS) entry which is preliminary data.</text>
</comment>
<name>A0A5B7F451_PORTR</name>
<dbReference type="Proteomes" id="UP000324222">
    <property type="component" value="Unassembled WGS sequence"/>
</dbReference>
<organism evidence="2 3">
    <name type="scientific">Portunus trituberculatus</name>
    <name type="common">Swimming crab</name>
    <name type="synonym">Neptunus trituberculatus</name>
    <dbReference type="NCBI Taxonomy" id="210409"/>
    <lineage>
        <taxon>Eukaryota</taxon>
        <taxon>Metazoa</taxon>
        <taxon>Ecdysozoa</taxon>
        <taxon>Arthropoda</taxon>
        <taxon>Crustacea</taxon>
        <taxon>Multicrustacea</taxon>
        <taxon>Malacostraca</taxon>
        <taxon>Eumalacostraca</taxon>
        <taxon>Eucarida</taxon>
        <taxon>Decapoda</taxon>
        <taxon>Pleocyemata</taxon>
        <taxon>Brachyura</taxon>
        <taxon>Eubrachyura</taxon>
        <taxon>Portunoidea</taxon>
        <taxon>Portunidae</taxon>
        <taxon>Portuninae</taxon>
        <taxon>Portunus</taxon>
    </lineage>
</organism>
<evidence type="ECO:0000256" key="1">
    <source>
        <dbReference type="SAM" id="MobiDB-lite"/>
    </source>
</evidence>
<dbReference type="AlphaFoldDB" id="A0A5B7F451"/>
<proteinExistence type="predicted"/>
<feature type="compositionally biased region" description="Basic and acidic residues" evidence="1">
    <location>
        <begin position="49"/>
        <end position="60"/>
    </location>
</feature>
<feature type="region of interest" description="Disordered" evidence="1">
    <location>
        <begin position="30"/>
        <end position="60"/>
    </location>
</feature>
<gene>
    <name evidence="2" type="ORF">E2C01_034920</name>
</gene>
<evidence type="ECO:0000313" key="3">
    <source>
        <dbReference type="Proteomes" id="UP000324222"/>
    </source>
</evidence>
<sequence>MEREGKKADLKEFPLSYPVLQYFTIAECVSQAQSSQPPAPQGGQQHSPGEQRDTAPCEAQ</sequence>
<dbReference type="EMBL" id="VSRR010005014">
    <property type="protein sequence ID" value="MPC41332.1"/>
    <property type="molecule type" value="Genomic_DNA"/>
</dbReference>